<accession>A0ABQ0RJZ8</accession>
<gene>
    <name evidence="2" type="ORF">ANI01nite_13440</name>
</gene>
<proteinExistence type="predicted"/>
<dbReference type="Proteomes" id="UP000316242">
    <property type="component" value="Unassembled WGS sequence"/>
</dbReference>
<protein>
    <submittedName>
        <fullName evidence="2">DSBA oxidoreductase</fullName>
    </submittedName>
</protein>
<feature type="domain" description="DSBA-like thioredoxin" evidence="1">
    <location>
        <begin position="16"/>
        <end position="218"/>
    </location>
</feature>
<dbReference type="RefSeq" id="WP_141356898.1">
    <property type="nucleotide sequence ID" value="NZ_BAAAWM010000001.1"/>
</dbReference>
<comment type="caution">
    <text evidence="2">The sequence shown here is derived from an EMBL/GenBank/DDBJ whole genome shotgun (WGS) entry which is preliminary data.</text>
</comment>
<dbReference type="InterPro" id="IPR001853">
    <property type="entry name" value="DSBA-like_thioredoxin_dom"/>
</dbReference>
<dbReference type="PANTHER" id="PTHR13887">
    <property type="entry name" value="GLUTATHIONE S-TRANSFERASE KAPPA"/>
    <property type="match status" value="1"/>
</dbReference>
<evidence type="ECO:0000259" key="1">
    <source>
        <dbReference type="Pfam" id="PF01323"/>
    </source>
</evidence>
<dbReference type="CDD" id="cd03024">
    <property type="entry name" value="DsbA_FrnE"/>
    <property type="match status" value="1"/>
</dbReference>
<evidence type="ECO:0000313" key="2">
    <source>
        <dbReference type="EMBL" id="GEC12141.1"/>
    </source>
</evidence>
<dbReference type="EMBL" id="BJNE01000004">
    <property type="protein sequence ID" value="GEC12141.1"/>
    <property type="molecule type" value="Genomic_DNA"/>
</dbReference>
<keyword evidence="3" id="KW-1185">Reference proteome</keyword>
<dbReference type="InterPro" id="IPR036249">
    <property type="entry name" value="Thioredoxin-like_sf"/>
</dbReference>
<dbReference type="PANTHER" id="PTHR13887:SF41">
    <property type="entry name" value="THIOREDOXIN SUPERFAMILY PROTEIN"/>
    <property type="match status" value="1"/>
</dbReference>
<dbReference type="SUPFAM" id="SSF52833">
    <property type="entry name" value="Thioredoxin-like"/>
    <property type="match status" value="1"/>
</dbReference>
<dbReference type="Gene3D" id="3.40.30.10">
    <property type="entry name" value="Glutaredoxin"/>
    <property type="match status" value="1"/>
</dbReference>
<sequence length="229" mass="24937">MSENTAAPSLEEKRIRVDIFSDIACPWCFIGKRRFERGVEAFEYSQNVDVYWHSYQLDPSLPENYDGSEAEYLSKMKGLGQEQVSQMLDHVTAQAAGEGLDYDFANLKVANSFTALRVLEYAKQHGAGSEMKEALLSAHFEKGLDTGDEETLLQLAGSLGLDTGELRADLASGAYAEEVNADIAQARELGISGVPFFIIDGKYGISGAQPAAVFANALTQVHSGNVQTR</sequence>
<name>A0ABQ0RJZ8_GLUNI</name>
<evidence type="ECO:0000313" key="3">
    <source>
        <dbReference type="Proteomes" id="UP000316242"/>
    </source>
</evidence>
<dbReference type="Pfam" id="PF01323">
    <property type="entry name" value="DSBA"/>
    <property type="match status" value="1"/>
</dbReference>
<organism evidence="2 3">
    <name type="scientific">Glutamicibacter nicotianae</name>
    <name type="common">Arthrobacter nicotianae</name>
    <dbReference type="NCBI Taxonomy" id="37929"/>
    <lineage>
        <taxon>Bacteria</taxon>
        <taxon>Bacillati</taxon>
        <taxon>Actinomycetota</taxon>
        <taxon>Actinomycetes</taxon>
        <taxon>Micrococcales</taxon>
        <taxon>Micrococcaceae</taxon>
        <taxon>Glutamicibacter</taxon>
    </lineage>
</organism>
<reference evidence="2 3" key="1">
    <citation type="submission" date="2019-06" db="EMBL/GenBank/DDBJ databases">
        <title>Whole genome shotgun sequence of Glutamicibacter nicotianae NBRC 14234.</title>
        <authorList>
            <person name="Hosoyama A."/>
            <person name="Uohara A."/>
            <person name="Ohji S."/>
            <person name="Ichikawa N."/>
        </authorList>
    </citation>
    <scope>NUCLEOTIDE SEQUENCE [LARGE SCALE GENOMIC DNA]</scope>
    <source>
        <strain evidence="2 3">NBRC 14234</strain>
    </source>
</reference>